<evidence type="ECO:0000256" key="5">
    <source>
        <dbReference type="ARBA" id="ARBA00023004"/>
    </source>
</evidence>
<keyword evidence="2" id="KW-0004">4Fe-4S</keyword>
<gene>
    <name evidence="8" type="primary">hydG</name>
    <name evidence="8" type="ORF">FWJ32_04900</name>
</gene>
<dbReference type="GO" id="GO:0042364">
    <property type="term" value="P:water-soluble vitamin biosynthetic process"/>
    <property type="evidence" value="ECO:0007669"/>
    <property type="project" value="UniProtKB-ARBA"/>
</dbReference>
<evidence type="ECO:0000256" key="3">
    <source>
        <dbReference type="ARBA" id="ARBA00022691"/>
    </source>
</evidence>
<dbReference type="SFLD" id="SFLDS00029">
    <property type="entry name" value="Radical_SAM"/>
    <property type="match status" value="1"/>
</dbReference>
<organism evidence="8 9">
    <name type="scientific">Calorimonas adulescens</name>
    <dbReference type="NCBI Taxonomy" id="2606906"/>
    <lineage>
        <taxon>Bacteria</taxon>
        <taxon>Bacillati</taxon>
        <taxon>Bacillota</taxon>
        <taxon>Clostridia</taxon>
        <taxon>Thermoanaerobacterales</taxon>
        <taxon>Thermoanaerobacteraceae</taxon>
        <taxon>Calorimonas</taxon>
    </lineage>
</organism>
<dbReference type="PANTHER" id="PTHR43583:SF2">
    <property type="entry name" value="THIAZOLE BIOSYNTHESIS PROTEIN"/>
    <property type="match status" value="1"/>
</dbReference>
<keyword evidence="3" id="KW-0949">S-adenosyl-L-methionine</keyword>
<dbReference type="GO" id="GO:0046872">
    <property type="term" value="F:metal ion binding"/>
    <property type="evidence" value="ECO:0007669"/>
    <property type="project" value="UniProtKB-KW"/>
</dbReference>
<evidence type="ECO:0000256" key="4">
    <source>
        <dbReference type="ARBA" id="ARBA00022723"/>
    </source>
</evidence>
<dbReference type="AlphaFoldDB" id="A0A5D8QFL2"/>
<comment type="cofactor">
    <cofactor evidence="1">
        <name>[4Fe-4S] cluster</name>
        <dbReference type="ChEBI" id="CHEBI:49883"/>
    </cofactor>
</comment>
<dbReference type="InterPro" id="IPR058240">
    <property type="entry name" value="rSAM_sf"/>
</dbReference>
<dbReference type="NCBIfam" id="TIGR03955">
    <property type="entry name" value="rSAM_HydG"/>
    <property type="match status" value="1"/>
</dbReference>
<evidence type="ECO:0000313" key="8">
    <source>
        <dbReference type="EMBL" id="TZE82616.1"/>
    </source>
</evidence>
<dbReference type="InterPro" id="IPR024007">
    <property type="entry name" value="FeFe-hyd_mat_HydG"/>
</dbReference>
<dbReference type="InterPro" id="IPR007197">
    <property type="entry name" value="rSAM"/>
</dbReference>
<dbReference type="Proteomes" id="UP000322976">
    <property type="component" value="Unassembled WGS sequence"/>
</dbReference>
<evidence type="ECO:0000256" key="1">
    <source>
        <dbReference type="ARBA" id="ARBA00001966"/>
    </source>
</evidence>
<dbReference type="SFLD" id="SFLDG01060">
    <property type="entry name" value="BATS_domain_containing"/>
    <property type="match status" value="1"/>
</dbReference>
<dbReference type="SFLD" id="SFLDF00319">
    <property type="entry name" value="Fe_hydrogenase_maturase_(HydG"/>
    <property type="match status" value="1"/>
</dbReference>
<dbReference type="Gene3D" id="3.20.20.70">
    <property type="entry name" value="Aldolase class I"/>
    <property type="match status" value="1"/>
</dbReference>
<keyword evidence="4" id="KW-0479">Metal-binding</keyword>
<keyword evidence="6" id="KW-0411">Iron-sulfur</keyword>
<dbReference type="GO" id="GO:0051539">
    <property type="term" value="F:4 iron, 4 sulfur cluster binding"/>
    <property type="evidence" value="ECO:0007669"/>
    <property type="project" value="UniProtKB-KW"/>
</dbReference>
<dbReference type="PANTHER" id="PTHR43583">
    <property type="entry name" value="2-IMINOACETATE SYNTHASE"/>
    <property type="match status" value="1"/>
</dbReference>
<comment type="caution">
    <text evidence="8">The sequence shown here is derived from an EMBL/GenBank/DDBJ whole genome shotgun (WGS) entry which is preliminary data.</text>
</comment>
<dbReference type="InterPro" id="IPR010722">
    <property type="entry name" value="BATS_dom"/>
</dbReference>
<dbReference type="SMART" id="SM00876">
    <property type="entry name" value="BATS"/>
    <property type="match status" value="1"/>
</dbReference>
<feature type="domain" description="Biotin and thiamin synthesis-associated" evidence="7">
    <location>
        <begin position="269"/>
        <end position="380"/>
    </location>
</feature>
<dbReference type="Pfam" id="PF06968">
    <property type="entry name" value="BATS"/>
    <property type="match status" value="1"/>
</dbReference>
<keyword evidence="5" id="KW-0408">Iron</keyword>
<dbReference type="RefSeq" id="WP_149544856.1">
    <property type="nucleotide sequence ID" value="NZ_VTPS01000005.1"/>
</dbReference>
<accession>A0A5D8QFL2</accession>
<protein>
    <submittedName>
        <fullName evidence="8">[FeFe] hydrogenase H-cluster radical SAM maturase HydG</fullName>
    </submittedName>
</protein>
<dbReference type="GO" id="GO:0044272">
    <property type="term" value="P:sulfur compound biosynthetic process"/>
    <property type="evidence" value="ECO:0007669"/>
    <property type="project" value="UniProtKB-ARBA"/>
</dbReference>
<evidence type="ECO:0000259" key="7">
    <source>
        <dbReference type="SMART" id="SM00876"/>
    </source>
</evidence>
<dbReference type="GO" id="GO:0003824">
    <property type="term" value="F:catalytic activity"/>
    <property type="evidence" value="ECO:0007669"/>
    <property type="project" value="InterPro"/>
</dbReference>
<dbReference type="SFLD" id="SFLDG01081">
    <property type="entry name" value="cleavage_of_the_Ca-Cb_bond_in"/>
    <property type="match status" value="1"/>
</dbReference>
<sequence>MYDELKADFIDDEKINDNLNRGRGFTRADILGVIDRAREAKGLEPVEVAALLYVEDEELLEEIYNVAREIKEKIYGRRIVLFAPLYLSNYCVNSCRYCGYGHKNSISRKKLTMEELKEEVRVLEVLGHKRLALEAGEDPVNCPIEYILDCISTIYSVQNDNGNIRRVNVNIAATTVENYRRLKEAKIGTYVLFQETYHRPTYAYMHPAGPKHDYDYHTTAHIRAMEGGIDDVGLGVLFGLYDYRYEVMGLVYNSMYLDRTFGVGPHTISVPRLRPAVGVNISEYPYLVPDKEFKKLVAIIRLAVPYTGIILTTREHPGFREEVMSVGVSQISAGSCTGVGGYKKEYEDKESDEDTAQFEVEDNRAPDEVLRNLCRQGYLPSYCTACYRKFRTGDRFMKLAKSGNIQNCCQPNAILTFKEYLMDYASEETKRVGEDTIRKHLSQIRNPKVRQMTEDRLKLIEEGQRDLYF</sequence>
<dbReference type="InterPro" id="IPR034428">
    <property type="entry name" value="ThiH/NoCL/HydG-like"/>
</dbReference>
<evidence type="ECO:0000256" key="2">
    <source>
        <dbReference type="ARBA" id="ARBA00022485"/>
    </source>
</evidence>
<evidence type="ECO:0000313" key="9">
    <source>
        <dbReference type="Proteomes" id="UP000322976"/>
    </source>
</evidence>
<dbReference type="EMBL" id="VTPS01000005">
    <property type="protein sequence ID" value="TZE82616.1"/>
    <property type="molecule type" value="Genomic_DNA"/>
</dbReference>
<reference evidence="8 9" key="1">
    <citation type="submission" date="2019-08" db="EMBL/GenBank/DDBJ databases">
        <title>Calorimonas adulescens gen. nov., sp. nov., an anaerobic thermophilic bacterium from Sakhalin hot spring.</title>
        <authorList>
            <person name="Khomyakova M.A."/>
            <person name="Merkel A.Y."/>
            <person name="Novikov A."/>
            <person name="Bonch-Osmolovskaya E.A."/>
            <person name="Slobodkin A.I."/>
        </authorList>
    </citation>
    <scope>NUCLEOTIDE SEQUENCE [LARGE SCALE GENOMIC DNA]</scope>
    <source>
        <strain evidence="8 9">A05MB</strain>
    </source>
</reference>
<keyword evidence="9" id="KW-1185">Reference proteome</keyword>
<dbReference type="SUPFAM" id="SSF102114">
    <property type="entry name" value="Radical SAM enzymes"/>
    <property type="match status" value="1"/>
</dbReference>
<evidence type="ECO:0000256" key="6">
    <source>
        <dbReference type="ARBA" id="ARBA00023014"/>
    </source>
</evidence>
<proteinExistence type="predicted"/>
<name>A0A5D8QFL2_9THEO</name>
<dbReference type="InterPro" id="IPR013785">
    <property type="entry name" value="Aldolase_TIM"/>
</dbReference>
<dbReference type="Pfam" id="PF04055">
    <property type="entry name" value="Radical_SAM"/>
    <property type="match status" value="1"/>
</dbReference>